<dbReference type="PANTHER" id="PTHR47545:SF1">
    <property type="entry name" value="MULTIFUNCTIONAL CCA PROTEIN"/>
    <property type="match status" value="1"/>
</dbReference>
<dbReference type="InterPro" id="IPR012006">
    <property type="entry name" value="CCA_bact"/>
</dbReference>
<evidence type="ECO:0000256" key="10">
    <source>
        <dbReference type="ARBA" id="ARBA00022884"/>
    </source>
</evidence>
<dbReference type="Gene3D" id="3.30.460.10">
    <property type="entry name" value="Beta Polymerase, domain 2"/>
    <property type="match status" value="1"/>
</dbReference>
<feature type="binding site" evidence="11">
    <location>
        <position position="8"/>
    </location>
    <ligand>
        <name>CTP</name>
        <dbReference type="ChEBI" id="CHEBI:37563"/>
    </ligand>
</feature>
<dbReference type="InterPro" id="IPR050124">
    <property type="entry name" value="tRNA_CCA-adding_enzyme"/>
</dbReference>
<dbReference type="Proteomes" id="UP000029085">
    <property type="component" value="Unassembled WGS sequence"/>
</dbReference>
<evidence type="ECO:0000256" key="11">
    <source>
        <dbReference type="HAMAP-Rule" id="MF_01261"/>
    </source>
</evidence>
<dbReference type="InterPro" id="IPR006674">
    <property type="entry name" value="HD_domain"/>
</dbReference>
<organism evidence="13 14">
    <name type="scientific">Arenimonas donghaensis DSM 18148 = HO3-R19</name>
    <dbReference type="NCBI Taxonomy" id="1121014"/>
    <lineage>
        <taxon>Bacteria</taxon>
        <taxon>Pseudomonadati</taxon>
        <taxon>Pseudomonadota</taxon>
        <taxon>Gammaproteobacteria</taxon>
        <taxon>Lysobacterales</taxon>
        <taxon>Lysobacteraceae</taxon>
        <taxon>Arenimonas</taxon>
    </lineage>
</organism>
<evidence type="ECO:0000256" key="7">
    <source>
        <dbReference type="ARBA" id="ARBA00022801"/>
    </source>
</evidence>
<comment type="domain">
    <text evidence="11">Comprises two domains: an N-terminal domain containing the nucleotidyltransferase activity and a C-terminal HD domain associated with both phosphodiesterase and phosphatase activities.</text>
</comment>
<feature type="binding site" evidence="11">
    <location>
        <position position="137"/>
    </location>
    <ligand>
        <name>CTP</name>
        <dbReference type="ChEBI" id="CHEBI:37563"/>
    </ligand>
</feature>
<evidence type="ECO:0000256" key="1">
    <source>
        <dbReference type="ARBA" id="ARBA00022679"/>
    </source>
</evidence>
<dbReference type="NCBIfam" id="NF008137">
    <property type="entry name" value="PRK10885.1"/>
    <property type="match status" value="1"/>
</dbReference>
<dbReference type="InterPro" id="IPR043519">
    <property type="entry name" value="NT_sf"/>
</dbReference>
<evidence type="ECO:0000313" key="14">
    <source>
        <dbReference type="Proteomes" id="UP000029085"/>
    </source>
</evidence>
<keyword evidence="11" id="KW-0511">Multifunctional enzyme</keyword>
<feature type="binding site" evidence="11">
    <location>
        <position position="140"/>
    </location>
    <ligand>
        <name>CTP</name>
        <dbReference type="ChEBI" id="CHEBI:37563"/>
    </ligand>
</feature>
<feature type="binding site" evidence="11">
    <location>
        <position position="91"/>
    </location>
    <ligand>
        <name>CTP</name>
        <dbReference type="ChEBI" id="CHEBI:37563"/>
    </ligand>
</feature>
<feature type="binding site" evidence="11">
    <location>
        <position position="11"/>
    </location>
    <ligand>
        <name>CTP</name>
        <dbReference type="ChEBI" id="CHEBI:37563"/>
    </ligand>
</feature>
<evidence type="ECO:0000256" key="2">
    <source>
        <dbReference type="ARBA" id="ARBA00022694"/>
    </source>
</evidence>
<protein>
    <recommendedName>
        <fullName evidence="11">Multifunctional CCA protein</fullName>
    </recommendedName>
    <domain>
        <recommendedName>
            <fullName evidence="11">CCA-adding enzyme</fullName>
            <ecNumber evidence="11">2.7.7.72</ecNumber>
        </recommendedName>
        <alternativeName>
            <fullName evidence="11">CCA tRNA nucleotidyltransferase</fullName>
        </alternativeName>
        <alternativeName>
            <fullName evidence="11">tRNA CCA-pyrophosphorylase</fullName>
        </alternativeName>
        <alternativeName>
            <fullName evidence="11">tRNA adenylyl-/cytidylyl-transferase</fullName>
        </alternativeName>
        <alternativeName>
            <fullName evidence="11">tRNA nucleotidyltransferase</fullName>
        </alternativeName>
        <alternativeName>
            <fullName evidence="11">tRNA-NT</fullName>
        </alternativeName>
    </domain>
    <domain>
        <recommendedName>
            <fullName evidence="11">2'-nucleotidase</fullName>
            <ecNumber evidence="11">3.1.3.-</ecNumber>
        </recommendedName>
    </domain>
    <domain>
        <recommendedName>
            <fullName evidence="11">2',3'-cyclic phosphodiesterase</fullName>
            <ecNumber evidence="11">3.1.4.-</ecNumber>
        </recommendedName>
    </domain>
    <domain>
        <recommendedName>
            <fullName evidence="11">Phosphatase</fullName>
        </recommendedName>
    </domain>
</protein>
<feature type="binding site" evidence="11">
    <location>
        <position position="21"/>
    </location>
    <ligand>
        <name>Mg(2+)</name>
        <dbReference type="ChEBI" id="CHEBI:18420"/>
    </ligand>
</feature>
<keyword evidence="7 11" id="KW-0378">Hydrolase</keyword>
<feature type="binding site" evidence="11">
    <location>
        <position position="91"/>
    </location>
    <ligand>
        <name>ATP</name>
        <dbReference type="ChEBI" id="CHEBI:30616"/>
    </ligand>
</feature>
<dbReference type="STRING" id="1121014.N788_12685"/>
<comment type="catalytic activity">
    <reaction evidence="11">
        <text>a tRNA precursor + 2 CTP + ATP = a tRNA with a 3' CCA end + 3 diphosphate</text>
        <dbReference type="Rhea" id="RHEA:14433"/>
        <dbReference type="Rhea" id="RHEA-COMP:10465"/>
        <dbReference type="Rhea" id="RHEA-COMP:10468"/>
        <dbReference type="ChEBI" id="CHEBI:30616"/>
        <dbReference type="ChEBI" id="CHEBI:33019"/>
        <dbReference type="ChEBI" id="CHEBI:37563"/>
        <dbReference type="ChEBI" id="CHEBI:74896"/>
        <dbReference type="ChEBI" id="CHEBI:83071"/>
        <dbReference type="EC" id="2.7.7.72"/>
    </reaction>
</comment>
<dbReference type="InterPro" id="IPR032828">
    <property type="entry name" value="PolyA_RNA-bd"/>
</dbReference>
<dbReference type="GO" id="GO:0042245">
    <property type="term" value="P:RNA repair"/>
    <property type="evidence" value="ECO:0007669"/>
    <property type="project" value="UniProtKB-KW"/>
</dbReference>
<comment type="miscellaneous">
    <text evidence="11">A single active site specifically recognizes both ATP and CTP and is responsible for their addition.</text>
</comment>
<keyword evidence="11" id="KW-0533">Nickel</keyword>
<dbReference type="OrthoDB" id="9805698at2"/>
<proteinExistence type="inferred from homology"/>
<comment type="caution">
    <text evidence="13">The sequence shown here is derived from an EMBL/GenBank/DDBJ whole genome shotgun (WGS) entry which is preliminary data.</text>
</comment>
<keyword evidence="10 11" id="KW-0694">RNA-binding</keyword>
<dbReference type="GO" id="GO:0000049">
    <property type="term" value="F:tRNA binding"/>
    <property type="evidence" value="ECO:0007669"/>
    <property type="project" value="UniProtKB-UniRule"/>
</dbReference>
<comment type="function">
    <text evidence="11">Catalyzes the addition and repair of the essential 3'-terminal CCA sequence in tRNAs without using a nucleic acid template. Adds these three nucleotides in the order of C, C, and A to the tRNA nucleotide-73, using CTP and ATP as substrates and producing inorganic pyrophosphate. tRNA 3'-terminal CCA addition is required both for tRNA processing and repair. Also involved in tRNA surveillance by mediating tandem CCA addition to generate a CCACCA at the 3' terminus of unstable tRNAs. While stable tRNAs receive only 3'-terminal CCA, unstable tRNAs are marked with CCACCA and rapidly degraded.</text>
</comment>
<dbReference type="EC" id="3.1.3.-" evidence="11"/>
<comment type="catalytic activity">
    <reaction evidence="11">
        <text>a tRNA with a 3' CCA end + 2 CTP + ATP = a tRNA with a 3' CCACCA end + 3 diphosphate</text>
        <dbReference type="Rhea" id="RHEA:76235"/>
        <dbReference type="Rhea" id="RHEA-COMP:10468"/>
        <dbReference type="Rhea" id="RHEA-COMP:18655"/>
        <dbReference type="ChEBI" id="CHEBI:30616"/>
        <dbReference type="ChEBI" id="CHEBI:33019"/>
        <dbReference type="ChEBI" id="CHEBI:37563"/>
        <dbReference type="ChEBI" id="CHEBI:83071"/>
        <dbReference type="ChEBI" id="CHEBI:195187"/>
    </reaction>
</comment>
<gene>
    <name evidence="11" type="primary">cca</name>
    <name evidence="13" type="ORF">N788_12685</name>
</gene>
<dbReference type="GO" id="GO:0000287">
    <property type="term" value="F:magnesium ion binding"/>
    <property type="evidence" value="ECO:0007669"/>
    <property type="project" value="UniProtKB-UniRule"/>
</dbReference>
<feature type="binding site" evidence="11">
    <location>
        <position position="8"/>
    </location>
    <ligand>
        <name>ATP</name>
        <dbReference type="ChEBI" id="CHEBI:30616"/>
    </ligand>
</feature>
<dbReference type="PATRIC" id="fig|1121014.3.peg.1603"/>
<sequence length="409" mass="44834">MQRFLVGGAVRDRLLGQPVGDRDWVVVGSTPEAMIRAGYLPVGKDFPVFLHPQTKEEHALARTERKTAPGYHGFVFHAAPDVTLDQDLARRDFTINAIAEDEDGSLTDPFGGVADVQARVLRHVSPAFAEDPVRILRAARFLARFAPLGFTVAPETLALMRDMVAAGEVDHLVPERVWQELKRALEMPRPSAAIALLRECGALARLLPEVDALYGVPQRPEYHPEVDTGIHVQMVLDMAARLAPGDALVGFCALTHDLGKALTPADKLPRHVGHEHSGVRPLRAVCARYKLPSEYAAVAEICCREHLNVHRLAELRPETVHELLSRCDAFRKPERVRQLALVCEADSRGRLGREEADYPSARLLPKLHEAAAAVSAGHAVAQGLSGPAVGDWLRKARIEAIRSAKAELL</sequence>
<dbReference type="PROSITE" id="PS51831">
    <property type="entry name" value="HD"/>
    <property type="match status" value="1"/>
</dbReference>
<reference evidence="13 14" key="2">
    <citation type="journal article" date="2015" name="Stand. Genomic Sci.">
        <title>High quality draft genomic sequence of Arenimonas donghaensis DSM 18148(T).</title>
        <authorList>
            <person name="Chen F."/>
            <person name="Wang H."/>
            <person name="Cao Y."/>
            <person name="Li X."/>
            <person name="Wang G."/>
        </authorList>
    </citation>
    <scope>NUCLEOTIDE SEQUENCE [LARGE SCALE GENOMIC DNA]</scope>
    <source>
        <strain evidence="13 14">HO3-R19</strain>
    </source>
</reference>
<dbReference type="GO" id="GO:0005524">
    <property type="term" value="F:ATP binding"/>
    <property type="evidence" value="ECO:0007669"/>
    <property type="project" value="UniProtKB-UniRule"/>
</dbReference>
<dbReference type="Pfam" id="PF01966">
    <property type="entry name" value="HD"/>
    <property type="match status" value="1"/>
</dbReference>
<keyword evidence="6 11" id="KW-0692">RNA repair</keyword>
<keyword evidence="3 11" id="KW-0548">Nucleotidyltransferase</keyword>
<dbReference type="EC" id="2.7.7.72" evidence="11"/>
<dbReference type="PANTHER" id="PTHR47545">
    <property type="entry name" value="MULTIFUNCTIONAL CCA PROTEIN"/>
    <property type="match status" value="1"/>
</dbReference>
<feature type="binding site" evidence="11">
    <location>
        <position position="23"/>
    </location>
    <ligand>
        <name>Mg(2+)</name>
        <dbReference type="ChEBI" id="CHEBI:18420"/>
    </ligand>
</feature>
<keyword evidence="1 11" id="KW-0808">Transferase</keyword>
<dbReference type="SUPFAM" id="SSF81301">
    <property type="entry name" value="Nucleotidyltransferase"/>
    <property type="match status" value="1"/>
</dbReference>
<feature type="binding site" evidence="11">
    <location>
        <position position="11"/>
    </location>
    <ligand>
        <name>ATP</name>
        <dbReference type="ChEBI" id="CHEBI:30616"/>
    </ligand>
</feature>
<dbReference type="SUPFAM" id="SSF81891">
    <property type="entry name" value="Poly A polymerase C-terminal region-like"/>
    <property type="match status" value="1"/>
</dbReference>
<dbReference type="GO" id="GO:0004112">
    <property type="term" value="F:cyclic-nucleotide phosphodiesterase activity"/>
    <property type="evidence" value="ECO:0007669"/>
    <property type="project" value="UniProtKB-UniRule"/>
</dbReference>
<dbReference type="GO" id="GO:0001680">
    <property type="term" value="P:tRNA 3'-terminal CCA addition"/>
    <property type="evidence" value="ECO:0007669"/>
    <property type="project" value="UniProtKB-UniRule"/>
</dbReference>
<keyword evidence="2 11" id="KW-0819">tRNA processing</keyword>
<evidence type="ECO:0000313" key="13">
    <source>
        <dbReference type="EMBL" id="KFL36476.1"/>
    </source>
</evidence>
<evidence type="ECO:0000259" key="12">
    <source>
        <dbReference type="PROSITE" id="PS51831"/>
    </source>
</evidence>
<evidence type="ECO:0000256" key="4">
    <source>
        <dbReference type="ARBA" id="ARBA00022723"/>
    </source>
</evidence>
<feature type="binding site" evidence="11">
    <location>
        <position position="137"/>
    </location>
    <ligand>
        <name>ATP</name>
        <dbReference type="ChEBI" id="CHEBI:30616"/>
    </ligand>
</feature>
<keyword evidence="9 11" id="KW-0460">Magnesium</keyword>
<comment type="subunit">
    <text evidence="11">Monomer. Can also form homodimers and oligomers.</text>
</comment>
<dbReference type="Pfam" id="PF12627">
    <property type="entry name" value="PolyA_pol_RNAbd"/>
    <property type="match status" value="1"/>
</dbReference>
<dbReference type="HAMAP" id="MF_01261">
    <property type="entry name" value="CCA_bact_type1"/>
    <property type="match status" value="1"/>
</dbReference>
<accession>A0A087MHX3</accession>
<dbReference type="InterPro" id="IPR002646">
    <property type="entry name" value="PolA_pol_head_dom"/>
</dbReference>
<keyword evidence="5 11" id="KW-0547">Nucleotide-binding</keyword>
<keyword evidence="14" id="KW-1185">Reference proteome</keyword>
<evidence type="ECO:0000256" key="9">
    <source>
        <dbReference type="ARBA" id="ARBA00022842"/>
    </source>
</evidence>
<comment type="similarity">
    <text evidence="11">Belongs to the tRNA nucleotidyltransferase/poly(A) polymerase family. Bacterial CCA-adding enzyme type 1 subfamily.</text>
</comment>
<dbReference type="Gene3D" id="1.10.3090.10">
    <property type="entry name" value="cca-adding enzyme, domain 2"/>
    <property type="match status" value="1"/>
</dbReference>
<evidence type="ECO:0000256" key="6">
    <source>
        <dbReference type="ARBA" id="ARBA00022800"/>
    </source>
</evidence>
<dbReference type="EC" id="3.1.4.-" evidence="11"/>
<evidence type="ECO:0000256" key="5">
    <source>
        <dbReference type="ARBA" id="ARBA00022741"/>
    </source>
</evidence>
<feature type="domain" description="HD" evidence="12">
    <location>
        <begin position="228"/>
        <end position="330"/>
    </location>
</feature>
<comment type="cofactor">
    <cofactor evidence="11">
        <name>Ni(2+)</name>
        <dbReference type="ChEBI" id="CHEBI:49786"/>
    </cofactor>
    <text evidence="11">Nickel for phosphatase activity.</text>
</comment>
<dbReference type="CDD" id="cd05398">
    <property type="entry name" value="NT_ClassII-CCAase"/>
    <property type="match status" value="1"/>
</dbReference>
<evidence type="ECO:0000256" key="8">
    <source>
        <dbReference type="ARBA" id="ARBA00022840"/>
    </source>
</evidence>
<dbReference type="GO" id="GO:0004810">
    <property type="term" value="F:CCA tRNA nucleotidyltransferase activity"/>
    <property type="evidence" value="ECO:0007669"/>
    <property type="project" value="UniProtKB-UniRule"/>
</dbReference>
<keyword evidence="4 11" id="KW-0479">Metal-binding</keyword>
<dbReference type="HAMAP" id="MF_01262">
    <property type="entry name" value="CCA_bact_type2"/>
    <property type="match status" value="1"/>
</dbReference>
<evidence type="ECO:0000256" key="3">
    <source>
        <dbReference type="ARBA" id="ARBA00022695"/>
    </source>
</evidence>
<keyword evidence="8 11" id="KW-0067">ATP-binding</keyword>
<dbReference type="AlphaFoldDB" id="A0A087MHX3"/>
<dbReference type="PIRSF" id="PIRSF000813">
    <property type="entry name" value="CCA_bact"/>
    <property type="match status" value="1"/>
</dbReference>
<dbReference type="EMBL" id="AVCJ01000014">
    <property type="protein sequence ID" value="KFL36476.1"/>
    <property type="molecule type" value="Genomic_DNA"/>
</dbReference>
<dbReference type="GO" id="GO:0160016">
    <property type="term" value="F:CCACCA tRNA nucleotidyltransferase activity"/>
    <property type="evidence" value="ECO:0007669"/>
    <property type="project" value="RHEA"/>
</dbReference>
<comment type="cofactor">
    <cofactor evidence="11">
        <name>Mg(2+)</name>
        <dbReference type="ChEBI" id="CHEBI:18420"/>
    </cofactor>
    <text evidence="11">Magnesium is required for nucleotidyltransferase activity.</text>
</comment>
<reference evidence="14" key="1">
    <citation type="submission" date="2013-08" db="EMBL/GenBank/DDBJ databases">
        <title>Genome sequencing of Arenimonas donghaensis.</title>
        <authorList>
            <person name="Chen F."/>
            <person name="Wang G."/>
        </authorList>
    </citation>
    <scope>NUCLEOTIDE SEQUENCE [LARGE SCALE GENOMIC DNA]</scope>
    <source>
        <strain evidence="14">HO3-R19</strain>
    </source>
</reference>
<feature type="binding site" evidence="11">
    <location>
        <position position="140"/>
    </location>
    <ligand>
        <name>ATP</name>
        <dbReference type="ChEBI" id="CHEBI:30616"/>
    </ligand>
</feature>
<dbReference type="GO" id="GO:0016791">
    <property type="term" value="F:phosphatase activity"/>
    <property type="evidence" value="ECO:0007669"/>
    <property type="project" value="UniProtKB-UniRule"/>
</dbReference>
<name>A0A087MHX3_9GAMM</name>
<dbReference type="Pfam" id="PF01743">
    <property type="entry name" value="PolyA_pol"/>
    <property type="match status" value="1"/>
</dbReference>
<dbReference type="RefSeq" id="WP_034223594.1">
    <property type="nucleotide sequence ID" value="NZ_AVCJ01000014.1"/>
</dbReference>